<name>A0A212T9C8_9BURK</name>
<feature type="domain" description="CinA C-terminal" evidence="1">
    <location>
        <begin position="8"/>
        <end position="160"/>
    </location>
</feature>
<evidence type="ECO:0000259" key="1">
    <source>
        <dbReference type="Pfam" id="PF02464"/>
    </source>
</evidence>
<dbReference type="Gene3D" id="3.90.950.20">
    <property type="entry name" value="CinA-like"/>
    <property type="match status" value="1"/>
</dbReference>
<gene>
    <name evidence="2" type="ORF">SAMN06295916_0675</name>
</gene>
<dbReference type="InterPro" id="IPR036653">
    <property type="entry name" value="CinA-like_C"/>
</dbReference>
<protein>
    <submittedName>
        <fullName evidence="2">Nicotinamide-nucleotide amidase</fullName>
    </submittedName>
</protein>
<evidence type="ECO:0000313" key="2">
    <source>
        <dbReference type="EMBL" id="SNC62426.1"/>
    </source>
</evidence>
<sequence length="164" mass="17523">MNTSSTQDLVSQLANALLEKRWHLSTAESCTGGLVAATITELAGSSDWFERGYVTYSNSAKSEDIHVSPELITQHGAVSDQVAKAMAIGAKQSSHTEVALSITGIAGPTGGSTQKPVGTVCFAWVLANDAIHSETKLFSGNRQEVRQQACEFSLRKLLELVHSF</sequence>
<dbReference type="SUPFAM" id="SSF142433">
    <property type="entry name" value="CinA-like"/>
    <property type="match status" value="1"/>
</dbReference>
<reference evidence="3" key="1">
    <citation type="submission" date="2017-06" db="EMBL/GenBank/DDBJ databases">
        <authorList>
            <person name="Varghese N."/>
            <person name="Submissions S."/>
        </authorList>
    </citation>
    <scope>NUCLEOTIDE SEQUENCE [LARGE SCALE GENOMIC DNA]</scope>
    <source>
        <strain evidence="3">MWH-VicM1</strain>
    </source>
</reference>
<proteinExistence type="predicted"/>
<dbReference type="RefSeq" id="WP_088812557.1">
    <property type="nucleotide sequence ID" value="NZ_FYEX01000001.1"/>
</dbReference>
<dbReference type="OrthoDB" id="9801454at2"/>
<dbReference type="AlphaFoldDB" id="A0A212T9C8"/>
<evidence type="ECO:0000313" key="3">
    <source>
        <dbReference type="Proteomes" id="UP000197215"/>
    </source>
</evidence>
<dbReference type="InterPro" id="IPR008136">
    <property type="entry name" value="CinA_C"/>
</dbReference>
<dbReference type="Proteomes" id="UP000197215">
    <property type="component" value="Unassembled WGS sequence"/>
</dbReference>
<dbReference type="EMBL" id="FYEX01000001">
    <property type="protein sequence ID" value="SNC62426.1"/>
    <property type="molecule type" value="Genomic_DNA"/>
</dbReference>
<dbReference type="Pfam" id="PF02464">
    <property type="entry name" value="CinA"/>
    <property type="match status" value="1"/>
</dbReference>
<dbReference type="NCBIfam" id="TIGR00199">
    <property type="entry name" value="PncC_domain"/>
    <property type="match status" value="1"/>
</dbReference>
<organism evidence="2 3">
    <name type="scientific">Polynucleobacter victoriensis</name>
    <dbReference type="NCBI Taxonomy" id="2049319"/>
    <lineage>
        <taxon>Bacteria</taxon>
        <taxon>Pseudomonadati</taxon>
        <taxon>Pseudomonadota</taxon>
        <taxon>Betaproteobacteria</taxon>
        <taxon>Burkholderiales</taxon>
        <taxon>Burkholderiaceae</taxon>
        <taxon>Polynucleobacter</taxon>
    </lineage>
</organism>
<accession>A0A212T9C8</accession>
<keyword evidence="3" id="KW-1185">Reference proteome</keyword>